<keyword evidence="10" id="KW-0378">Hydrolase</keyword>
<dbReference type="GO" id="GO:0000701">
    <property type="term" value="F:purine-specific mismatch base pair DNA N-glycosylase activity"/>
    <property type="evidence" value="ECO:0007669"/>
    <property type="project" value="UniProtKB-EC"/>
</dbReference>
<evidence type="ECO:0000313" key="17">
    <source>
        <dbReference type="Proteomes" id="UP000461162"/>
    </source>
</evidence>
<dbReference type="EC" id="3.2.2.31" evidence="5"/>
<dbReference type="Proteomes" id="UP000461162">
    <property type="component" value="Unassembled WGS sequence"/>
</dbReference>
<dbReference type="GO" id="GO:0035485">
    <property type="term" value="F:adenine/guanine mispair binding"/>
    <property type="evidence" value="ECO:0007669"/>
    <property type="project" value="TreeGrafter"/>
</dbReference>
<keyword evidence="13" id="KW-0234">DNA repair</keyword>
<evidence type="ECO:0000259" key="15">
    <source>
        <dbReference type="PROSITE" id="PS51462"/>
    </source>
</evidence>
<dbReference type="InterPro" id="IPR003265">
    <property type="entry name" value="HhH-GPD_domain"/>
</dbReference>
<comment type="catalytic activity">
    <reaction evidence="1">
        <text>Hydrolyzes free adenine bases from 7,8-dihydro-8-oxoguanine:adenine mismatched double-stranded DNA, leaving an apurinic site.</text>
        <dbReference type="EC" id="3.2.2.31"/>
    </reaction>
</comment>
<evidence type="ECO:0000256" key="3">
    <source>
        <dbReference type="ARBA" id="ARBA00002933"/>
    </source>
</evidence>
<dbReference type="InterPro" id="IPR044298">
    <property type="entry name" value="MIG/MutY"/>
</dbReference>
<evidence type="ECO:0000256" key="5">
    <source>
        <dbReference type="ARBA" id="ARBA00012045"/>
    </source>
</evidence>
<accession>A0A7K1KLS7</accession>
<dbReference type="EMBL" id="WODC01000002">
    <property type="protein sequence ID" value="MUM77000.1"/>
    <property type="molecule type" value="Genomic_DNA"/>
</dbReference>
<dbReference type="RefSeq" id="WP_155932703.1">
    <property type="nucleotide sequence ID" value="NZ_WODC01000002.1"/>
</dbReference>
<evidence type="ECO:0000256" key="4">
    <source>
        <dbReference type="ARBA" id="ARBA00008343"/>
    </source>
</evidence>
<dbReference type="PROSITE" id="PS01155">
    <property type="entry name" value="ENDONUCLEASE_III_2"/>
    <property type="match status" value="1"/>
</dbReference>
<dbReference type="PANTHER" id="PTHR42944:SF1">
    <property type="entry name" value="ADENINE DNA GLYCOSYLASE"/>
    <property type="match status" value="1"/>
</dbReference>
<evidence type="ECO:0000256" key="13">
    <source>
        <dbReference type="ARBA" id="ARBA00023204"/>
    </source>
</evidence>
<dbReference type="PANTHER" id="PTHR42944">
    <property type="entry name" value="ADENINE DNA GLYCOSYLASE"/>
    <property type="match status" value="1"/>
</dbReference>
<evidence type="ECO:0000256" key="6">
    <source>
        <dbReference type="ARBA" id="ARBA00022023"/>
    </source>
</evidence>
<organism evidence="16 17">
    <name type="scientific">Pseudodesulfovibrio alkaliphilus</name>
    <dbReference type="NCBI Taxonomy" id="2661613"/>
    <lineage>
        <taxon>Bacteria</taxon>
        <taxon>Pseudomonadati</taxon>
        <taxon>Thermodesulfobacteriota</taxon>
        <taxon>Desulfovibrionia</taxon>
        <taxon>Desulfovibrionales</taxon>
        <taxon>Desulfovibrionaceae</taxon>
    </lineage>
</organism>
<dbReference type="GO" id="GO:0032357">
    <property type="term" value="F:oxidized purine DNA binding"/>
    <property type="evidence" value="ECO:0007669"/>
    <property type="project" value="TreeGrafter"/>
</dbReference>
<dbReference type="InterPro" id="IPR020476">
    <property type="entry name" value="Nudix_hydrolase"/>
</dbReference>
<evidence type="ECO:0000313" key="16">
    <source>
        <dbReference type="EMBL" id="MUM77000.1"/>
    </source>
</evidence>
<dbReference type="InterPro" id="IPR023170">
    <property type="entry name" value="HhH_base_excis_C"/>
</dbReference>
<evidence type="ECO:0000256" key="7">
    <source>
        <dbReference type="ARBA" id="ARBA00022485"/>
    </source>
</evidence>
<dbReference type="GO" id="GO:0051539">
    <property type="term" value="F:4 iron, 4 sulfur cluster binding"/>
    <property type="evidence" value="ECO:0007669"/>
    <property type="project" value="UniProtKB-KW"/>
</dbReference>
<dbReference type="SUPFAM" id="SSF48150">
    <property type="entry name" value="DNA-glycosylase"/>
    <property type="match status" value="1"/>
</dbReference>
<keyword evidence="17" id="KW-1185">Reference proteome</keyword>
<comment type="cofactor">
    <cofactor evidence="2">
        <name>[4Fe-4S] cluster</name>
        <dbReference type="ChEBI" id="CHEBI:49883"/>
    </cofactor>
</comment>
<dbReference type="InterPro" id="IPR015797">
    <property type="entry name" value="NUDIX_hydrolase-like_dom_sf"/>
</dbReference>
<reference evidence="16 17" key="1">
    <citation type="submission" date="2019-11" db="EMBL/GenBank/DDBJ databases">
        <title>Pseudodesulfovibrio alkaliphilus, sp. nov., an alkaliphilic sulfate-reducing bacteria from mud volcano of Taman peninsula, Russia.</title>
        <authorList>
            <person name="Frolova A."/>
            <person name="Merkel A.Y."/>
            <person name="Slobodkin A.I."/>
        </authorList>
    </citation>
    <scope>NUCLEOTIDE SEQUENCE [LARGE SCALE GENOMIC DNA]</scope>
    <source>
        <strain evidence="16 17">F-1</strain>
    </source>
</reference>
<dbReference type="SUPFAM" id="SSF55811">
    <property type="entry name" value="Nudix"/>
    <property type="match status" value="1"/>
</dbReference>
<keyword evidence="12" id="KW-0411">Iron-sulfur</keyword>
<keyword evidence="11" id="KW-0408">Iron</keyword>
<dbReference type="GO" id="GO:0006284">
    <property type="term" value="P:base-excision repair"/>
    <property type="evidence" value="ECO:0007669"/>
    <property type="project" value="InterPro"/>
</dbReference>
<dbReference type="SMART" id="SM00478">
    <property type="entry name" value="ENDO3c"/>
    <property type="match status" value="1"/>
</dbReference>
<keyword evidence="7" id="KW-0004">4Fe-4S</keyword>
<dbReference type="Pfam" id="PF00730">
    <property type="entry name" value="HhH-GPD"/>
    <property type="match status" value="1"/>
</dbReference>
<dbReference type="Pfam" id="PF14815">
    <property type="entry name" value="NUDIX_4"/>
    <property type="match status" value="1"/>
</dbReference>
<comment type="caution">
    <text evidence="16">The sequence shown here is derived from an EMBL/GenBank/DDBJ whole genome shotgun (WGS) entry which is preliminary data.</text>
</comment>
<dbReference type="GO" id="GO:0046872">
    <property type="term" value="F:metal ion binding"/>
    <property type="evidence" value="ECO:0007669"/>
    <property type="project" value="UniProtKB-KW"/>
</dbReference>
<dbReference type="InterPro" id="IPR005760">
    <property type="entry name" value="A/G_AdeGlyc_MutY"/>
</dbReference>
<dbReference type="Gene3D" id="1.10.1670.10">
    <property type="entry name" value="Helix-hairpin-Helix base-excision DNA repair enzymes (C-terminal)"/>
    <property type="match status" value="1"/>
</dbReference>
<protein>
    <recommendedName>
        <fullName evidence="6">Adenine DNA glycosylase</fullName>
        <ecNumber evidence="5">3.2.2.31</ecNumber>
    </recommendedName>
</protein>
<dbReference type="NCBIfam" id="TIGR01084">
    <property type="entry name" value="mutY"/>
    <property type="match status" value="1"/>
</dbReference>
<name>A0A7K1KLS7_9BACT</name>
<dbReference type="Gene3D" id="3.90.79.10">
    <property type="entry name" value="Nucleoside Triphosphate Pyrophosphohydrolase"/>
    <property type="match status" value="1"/>
</dbReference>
<evidence type="ECO:0000256" key="9">
    <source>
        <dbReference type="ARBA" id="ARBA00022763"/>
    </source>
</evidence>
<proteinExistence type="inferred from homology"/>
<evidence type="ECO:0000256" key="12">
    <source>
        <dbReference type="ARBA" id="ARBA00023014"/>
    </source>
</evidence>
<keyword evidence="14" id="KW-0326">Glycosidase</keyword>
<keyword evidence="9" id="KW-0227">DNA damage</keyword>
<evidence type="ECO:0000256" key="2">
    <source>
        <dbReference type="ARBA" id="ARBA00001966"/>
    </source>
</evidence>
<comment type="similarity">
    <text evidence="4">Belongs to the Nth/MutY family.</text>
</comment>
<dbReference type="GO" id="GO:0006298">
    <property type="term" value="P:mismatch repair"/>
    <property type="evidence" value="ECO:0007669"/>
    <property type="project" value="TreeGrafter"/>
</dbReference>
<dbReference type="FunFam" id="1.10.340.30:FF:000002">
    <property type="entry name" value="Adenine DNA glycosylase"/>
    <property type="match status" value="1"/>
</dbReference>
<evidence type="ECO:0000256" key="14">
    <source>
        <dbReference type="ARBA" id="ARBA00023295"/>
    </source>
</evidence>
<dbReference type="InterPro" id="IPR011257">
    <property type="entry name" value="DNA_glycosylase"/>
</dbReference>
<sequence>MDGKLFTTHLLDWYRVNGRDLPWRRDPSPYAIWISEIMAQQTQMDRVVSYFTRWMDRFPDLITLARAKEEDVLKSWEGLGYYSRARNIQRSAAILVREHGGVFPSDPAVIRALPGVGPYTAGAVASIAFGLPEPAVDANVLRVFARLLDLDSPVSEAPVRRTVEQAVRSLIPAGNPGDFNQALMELGALVCSRRPGCTQCPVASHCLARAAGVAESRPVIRPRRDVLRIEMASGVLLHQGRVLIQKRRPDDVWPGLWEFPGGCVEQGETPRQALVREFREEVELAVEPLEKLTVITYAYTRYRVTMHCYLCRYVGPREPQPVFNEAVAGGFVSPERLHDYAFPAGHRRLIEFLEQDSRLIKPFSADSLS</sequence>
<dbReference type="PRINTS" id="PR00502">
    <property type="entry name" value="NUDIXFAMILY"/>
</dbReference>
<dbReference type="InterPro" id="IPR029119">
    <property type="entry name" value="MutY_C"/>
</dbReference>
<keyword evidence="8" id="KW-0479">Metal-binding</keyword>
<dbReference type="AlphaFoldDB" id="A0A7K1KLS7"/>
<dbReference type="Gene3D" id="1.10.340.30">
    <property type="entry name" value="Hypothetical protein, domain 2"/>
    <property type="match status" value="1"/>
</dbReference>
<dbReference type="InterPro" id="IPR000086">
    <property type="entry name" value="NUDIX_hydrolase_dom"/>
</dbReference>
<dbReference type="CDD" id="cd00056">
    <property type="entry name" value="ENDO3c"/>
    <property type="match status" value="1"/>
</dbReference>
<feature type="domain" description="Nudix hydrolase" evidence="15">
    <location>
        <begin position="227"/>
        <end position="355"/>
    </location>
</feature>
<dbReference type="InterPro" id="IPR004036">
    <property type="entry name" value="Endonuclease-III-like_CS2"/>
</dbReference>
<dbReference type="CDD" id="cd03425">
    <property type="entry name" value="NUDIX_MutT_NudA_like"/>
    <property type="match status" value="1"/>
</dbReference>
<evidence type="ECO:0000256" key="1">
    <source>
        <dbReference type="ARBA" id="ARBA00000843"/>
    </source>
</evidence>
<evidence type="ECO:0000256" key="11">
    <source>
        <dbReference type="ARBA" id="ARBA00023004"/>
    </source>
</evidence>
<dbReference type="PROSITE" id="PS51462">
    <property type="entry name" value="NUDIX"/>
    <property type="match status" value="1"/>
</dbReference>
<evidence type="ECO:0000256" key="10">
    <source>
        <dbReference type="ARBA" id="ARBA00022801"/>
    </source>
</evidence>
<comment type="function">
    <text evidence="3">Adenine glycosylase active on G-A mispairs. MutY also corrects error-prone DNA synthesis past GO lesions which are due to the oxidatively damaged form of guanine: 7,8-dihydro-8-oxoguanine (8-oxo-dGTP).</text>
</comment>
<evidence type="ECO:0000256" key="8">
    <source>
        <dbReference type="ARBA" id="ARBA00022723"/>
    </source>
</evidence>
<dbReference type="GO" id="GO:0034039">
    <property type="term" value="F:8-oxo-7,8-dihydroguanine DNA N-glycosylase activity"/>
    <property type="evidence" value="ECO:0007669"/>
    <property type="project" value="TreeGrafter"/>
</dbReference>
<gene>
    <name evidence="16" type="primary">mutY</name>
    <name evidence="16" type="ORF">GKC30_05060</name>
</gene>